<dbReference type="Gene3D" id="3.90.180.10">
    <property type="entry name" value="Medium-chain alcohol dehydrogenases, catalytic domain"/>
    <property type="match status" value="1"/>
</dbReference>
<keyword evidence="2" id="KW-0560">Oxidoreductase</keyword>
<accession>A0ABZ0E9A2</accession>
<evidence type="ECO:0000313" key="5">
    <source>
        <dbReference type="Proteomes" id="UP001302652"/>
    </source>
</evidence>
<protein>
    <submittedName>
        <fullName evidence="4">Zinc-binding dehydrogenase</fullName>
    </submittedName>
</protein>
<dbReference type="Gene3D" id="3.40.50.720">
    <property type="entry name" value="NAD(P)-binding Rossmann-like Domain"/>
    <property type="match status" value="1"/>
</dbReference>
<dbReference type="InterPro" id="IPR013149">
    <property type="entry name" value="ADH-like_C"/>
</dbReference>
<dbReference type="InterPro" id="IPR011032">
    <property type="entry name" value="GroES-like_sf"/>
</dbReference>
<dbReference type="EMBL" id="CP136511">
    <property type="protein sequence ID" value="WOD13828.1"/>
    <property type="molecule type" value="Genomic_DNA"/>
</dbReference>
<dbReference type="PANTHER" id="PTHR48106">
    <property type="entry name" value="QUINONE OXIDOREDUCTASE PIG3-RELATED"/>
    <property type="match status" value="1"/>
</dbReference>
<proteinExistence type="predicted"/>
<evidence type="ECO:0000256" key="1">
    <source>
        <dbReference type="ARBA" id="ARBA00022857"/>
    </source>
</evidence>
<dbReference type="Proteomes" id="UP001302652">
    <property type="component" value="Chromosome 3"/>
</dbReference>
<dbReference type="SUPFAM" id="SSF50129">
    <property type="entry name" value="GroES-like"/>
    <property type="match status" value="1"/>
</dbReference>
<dbReference type="SUPFAM" id="SSF51735">
    <property type="entry name" value="NAD(P)-binding Rossmann-fold domains"/>
    <property type="match status" value="1"/>
</dbReference>
<reference evidence="4 5" key="1">
    <citation type="submission" date="2023-10" db="EMBL/GenBank/DDBJ databases">
        <title>Surface-active antibiotics is a multifunctional adaptation for post-fire microbes.</title>
        <authorList>
            <person name="Liu M.D."/>
            <person name="Du Y."/>
            <person name="Koupaei S.K."/>
            <person name="Kim N.R."/>
            <person name="Zhang W."/>
            <person name="Traxler M.F."/>
        </authorList>
    </citation>
    <scope>NUCLEOTIDE SEQUENCE [LARGE SCALE GENOMIC DNA]</scope>
    <source>
        <strain evidence="4 5">F3</strain>
    </source>
</reference>
<feature type="domain" description="Alcohol dehydrogenase-like C-terminal" evidence="3">
    <location>
        <begin position="91"/>
        <end position="214"/>
    </location>
</feature>
<sequence length="271" mass="28466">MEALAADVAPSHRIQAGTRVAFFPVNGSWSSRIAAPVQSLIPVPDEVSDEVAAQMVVNTLTARLAVRAGHNALPEDRREDVTVIQTAANSAVGKLLTHLLVEAGVNPILLVGSAASAQALKAARPNLSVIVTANQGWKDELRNALANKPVYVAFDGVGGALLPDVADFLTRGGTIVSYGSLGGATTDIRSIAPRALTIKGVSMFSWQLEPAAVREADLTKALELAGKFPNLFPVAKRYQASDFLGALEHANRRGKTGTVLLAFQSYASCAM</sequence>
<keyword evidence="1" id="KW-0521">NADP</keyword>
<name>A0ABZ0E9A2_9BURK</name>
<organism evidence="4 5">
    <name type="scientific">Paraburkholderia kirstenboschensis</name>
    <dbReference type="NCBI Taxonomy" id="1245436"/>
    <lineage>
        <taxon>Bacteria</taxon>
        <taxon>Pseudomonadati</taxon>
        <taxon>Pseudomonadota</taxon>
        <taxon>Betaproteobacteria</taxon>
        <taxon>Burkholderiales</taxon>
        <taxon>Burkholderiaceae</taxon>
        <taxon>Paraburkholderia</taxon>
    </lineage>
</organism>
<evidence type="ECO:0000259" key="3">
    <source>
        <dbReference type="Pfam" id="PF00107"/>
    </source>
</evidence>
<dbReference type="PANTHER" id="PTHR48106:SF2">
    <property type="entry name" value="ZN2+-BINDING DEHYDROGENASE"/>
    <property type="match status" value="1"/>
</dbReference>
<gene>
    <name evidence="4" type="ORF">RW095_07765</name>
</gene>
<dbReference type="Pfam" id="PF00107">
    <property type="entry name" value="ADH_zinc_N"/>
    <property type="match status" value="1"/>
</dbReference>
<evidence type="ECO:0000313" key="4">
    <source>
        <dbReference type="EMBL" id="WOD13828.1"/>
    </source>
</evidence>
<dbReference type="InterPro" id="IPR036291">
    <property type="entry name" value="NAD(P)-bd_dom_sf"/>
</dbReference>
<evidence type="ECO:0000256" key="2">
    <source>
        <dbReference type="ARBA" id="ARBA00023002"/>
    </source>
</evidence>
<keyword evidence="5" id="KW-1185">Reference proteome</keyword>